<accession>F9XXH1</accession>
<dbReference type="eggNOG" id="ENOG50318CG">
    <property type="taxonomic scope" value="Bacteria"/>
</dbReference>
<keyword evidence="1" id="KW-1133">Transmembrane helix</keyword>
<keyword evidence="1" id="KW-0812">Transmembrane</keyword>
<dbReference type="HOGENOM" id="CLU_1913639_0_0_7"/>
<dbReference type="Proteomes" id="UP000002710">
    <property type="component" value="Chromosome"/>
</dbReference>
<reference evidence="2 3" key="1">
    <citation type="journal article" date="2011" name="J. Bacteriol.">
        <title>Complete genome sequence and updated annotation of Desulfovibrio alaskensis G20.</title>
        <authorList>
            <person name="Hauser L.J."/>
            <person name="Land M.L."/>
            <person name="Brown S.D."/>
            <person name="Larimer F."/>
            <person name="Keller K.L."/>
            <person name="Rapp-Giles B.J."/>
            <person name="Price M.N."/>
            <person name="Lin M."/>
            <person name="Bruce D.C."/>
            <person name="Detter J.C."/>
            <person name="Tapia R."/>
            <person name="Han C.S."/>
            <person name="Goodwin L.A."/>
            <person name="Cheng J.F."/>
            <person name="Pitluck S."/>
            <person name="Copeland A."/>
            <person name="Lucas S."/>
            <person name="Nolan M."/>
            <person name="Lapidus A.L."/>
            <person name="Palumbo A.V."/>
            <person name="Wall J.D."/>
        </authorList>
    </citation>
    <scope>NUCLEOTIDE SEQUENCE [LARGE SCALE GENOMIC DNA]</scope>
    <source>
        <strain evidence="3">ATCC BAA 1058 / DSM 17464 / G20</strain>
    </source>
</reference>
<gene>
    <name evidence="2" type="ordered locus">Dde_4009</name>
</gene>
<dbReference type="STRING" id="207559.Dde_4009"/>
<evidence type="ECO:0000313" key="3">
    <source>
        <dbReference type="Proteomes" id="UP000002710"/>
    </source>
</evidence>
<evidence type="ECO:0000313" key="2">
    <source>
        <dbReference type="EMBL" id="AEL79436.1"/>
    </source>
</evidence>
<dbReference type="KEGG" id="dde:Dde_4009"/>
<organism evidence="2 3">
    <name type="scientific">Oleidesulfovibrio alaskensis (strain ATCC BAA-1058 / DSM 17464 / G20)</name>
    <name type="common">Desulfovibrio alaskensis</name>
    <dbReference type="NCBI Taxonomy" id="207559"/>
    <lineage>
        <taxon>Bacteria</taxon>
        <taxon>Pseudomonadati</taxon>
        <taxon>Thermodesulfobacteriota</taxon>
        <taxon>Desulfovibrionia</taxon>
        <taxon>Desulfovibrionales</taxon>
        <taxon>Desulfovibrionaceae</taxon>
        <taxon>Oleidesulfovibrio</taxon>
    </lineage>
</organism>
<evidence type="ECO:0000256" key="1">
    <source>
        <dbReference type="SAM" id="Phobius"/>
    </source>
</evidence>
<protein>
    <submittedName>
        <fullName evidence="2">Uncharacterized protein</fullName>
    </submittedName>
</protein>
<name>F9XXH1_OLEA2</name>
<proteinExistence type="predicted"/>
<dbReference type="AlphaFoldDB" id="F9XXH1"/>
<feature type="transmembrane region" description="Helical" evidence="1">
    <location>
        <begin position="82"/>
        <end position="105"/>
    </location>
</feature>
<sequence length="132" mass="15349">MDLEDLLNRDHHRRRSGYRDHEKKHGHYWGRHDDNRHALFDRDHHDDNDQWRMHGNQQYNHHNHDVFNLSHLLPLLLANKKLLILAGIVVLAIIVIAIVVVLPLFGQAIDFISKSGLQSVIDRLLQLTGGAK</sequence>
<dbReference type="RefSeq" id="WP_011367814.1">
    <property type="nucleotide sequence ID" value="NC_007519.1"/>
</dbReference>
<keyword evidence="1" id="KW-0472">Membrane</keyword>
<dbReference type="EMBL" id="CP000112">
    <property type="protein sequence ID" value="AEL79436.1"/>
    <property type="molecule type" value="Genomic_DNA"/>
</dbReference>
<keyword evidence="3" id="KW-1185">Reference proteome</keyword>